<evidence type="ECO:0000259" key="7">
    <source>
        <dbReference type="PROSITE" id="PS51898"/>
    </source>
</evidence>
<comment type="caution">
    <text evidence="9">The sequence shown here is derived from an EMBL/GenBank/DDBJ whole genome shotgun (WGS) entry which is preliminary data.</text>
</comment>
<dbReference type="Proteomes" id="UP000641741">
    <property type="component" value="Unassembled WGS sequence"/>
</dbReference>
<comment type="similarity">
    <text evidence="2">Belongs to the 'phage' integrase family.</text>
</comment>
<keyword evidence="10" id="KW-1185">Reference proteome</keyword>
<dbReference type="PROSITE" id="PS51900">
    <property type="entry name" value="CB"/>
    <property type="match status" value="1"/>
</dbReference>
<keyword evidence="3" id="KW-0229">DNA integration</keyword>
<evidence type="ECO:0000256" key="5">
    <source>
        <dbReference type="ARBA" id="ARBA00023172"/>
    </source>
</evidence>
<dbReference type="Gene3D" id="1.10.443.10">
    <property type="entry name" value="Intergrase catalytic core"/>
    <property type="match status" value="1"/>
</dbReference>
<feature type="domain" description="Core-binding (CB)" evidence="8">
    <location>
        <begin position="60"/>
        <end position="159"/>
    </location>
</feature>
<dbReference type="RefSeq" id="WP_186970461.1">
    <property type="nucleotide sequence ID" value="NZ_JACOPK010000009.1"/>
</dbReference>
<dbReference type="PANTHER" id="PTHR30349:SF64">
    <property type="entry name" value="PROPHAGE INTEGRASE INTD-RELATED"/>
    <property type="match status" value="1"/>
</dbReference>
<dbReference type="Pfam" id="PF14659">
    <property type="entry name" value="Phage_int_SAM_3"/>
    <property type="match status" value="1"/>
</dbReference>
<dbReference type="InterPro" id="IPR013762">
    <property type="entry name" value="Integrase-like_cat_sf"/>
</dbReference>
<name>A0ABR7GPN4_9FIRM</name>
<dbReference type="PANTHER" id="PTHR30349">
    <property type="entry name" value="PHAGE INTEGRASE-RELATED"/>
    <property type="match status" value="1"/>
</dbReference>
<dbReference type="Gene3D" id="1.10.150.130">
    <property type="match status" value="1"/>
</dbReference>
<organism evidence="9 10">
    <name type="scientific">Agathobaculum hominis</name>
    <dbReference type="NCBI Taxonomy" id="2763014"/>
    <lineage>
        <taxon>Bacteria</taxon>
        <taxon>Bacillati</taxon>
        <taxon>Bacillota</taxon>
        <taxon>Clostridia</taxon>
        <taxon>Eubacteriales</taxon>
        <taxon>Butyricicoccaceae</taxon>
        <taxon>Agathobaculum</taxon>
    </lineage>
</organism>
<proteinExistence type="inferred from homology"/>
<dbReference type="InterPro" id="IPR011010">
    <property type="entry name" value="DNA_brk_join_enz"/>
</dbReference>
<dbReference type="SUPFAM" id="SSF56349">
    <property type="entry name" value="DNA breaking-rejoining enzymes"/>
    <property type="match status" value="1"/>
</dbReference>
<evidence type="ECO:0000313" key="9">
    <source>
        <dbReference type="EMBL" id="MBC5696283.1"/>
    </source>
</evidence>
<evidence type="ECO:0000256" key="6">
    <source>
        <dbReference type="PROSITE-ProRule" id="PRU01248"/>
    </source>
</evidence>
<evidence type="ECO:0000256" key="2">
    <source>
        <dbReference type="ARBA" id="ARBA00008857"/>
    </source>
</evidence>
<dbReference type="InterPro" id="IPR002104">
    <property type="entry name" value="Integrase_catalytic"/>
</dbReference>
<keyword evidence="4 6" id="KW-0238">DNA-binding</keyword>
<evidence type="ECO:0000259" key="8">
    <source>
        <dbReference type="PROSITE" id="PS51900"/>
    </source>
</evidence>
<feature type="domain" description="Tyr recombinase" evidence="7">
    <location>
        <begin position="180"/>
        <end position="410"/>
    </location>
</feature>
<gene>
    <name evidence="9" type="ORF">H8S02_10055</name>
</gene>
<evidence type="ECO:0000256" key="3">
    <source>
        <dbReference type="ARBA" id="ARBA00022908"/>
    </source>
</evidence>
<dbReference type="InterPro" id="IPR044068">
    <property type="entry name" value="CB"/>
</dbReference>
<evidence type="ECO:0000313" key="10">
    <source>
        <dbReference type="Proteomes" id="UP000641741"/>
    </source>
</evidence>
<dbReference type="EMBL" id="JACOPK010000009">
    <property type="protein sequence ID" value="MBC5696283.1"/>
    <property type="molecule type" value="Genomic_DNA"/>
</dbReference>
<dbReference type="CDD" id="cd01189">
    <property type="entry name" value="INT_ICEBs1_C_like"/>
    <property type="match status" value="1"/>
</dbReference>
<accession>A0ABR7GPN4</accession>
<sequence>MASIVHRNNRFLVVHYEYDEVSGKRKQKWETYRTLADAKRRKAEIERRQELGVMNVPTCKTVADLLKEYVSLYGTTTWSLSVYSSNTRLIRNYINPVIGKMDLCEISPRILEKYYQKLLQTPAISRITQKRGTKDTGFIQPATVRKVHSLLRSAFNQAVKWELMEKNPAIHATVPKAVPQKREVWDAETIFLALDVCDDARLKLAINLSFACSMRIGEILGLTWDCVDFSPKSIADGTASIMITKELQRVDKTAMKSLEQKDVLFIFPQSSKRNTSMLVLKKPKTESSVRKVFIPATVAHQLESWKREQERTKEALGGEYTDYNLVLANGLGHPMERTRIAALLNALIEKNDLPKVVFHSLRHSSITYKLQLTGGDIKSVQGDSGHAQAQMVTDQYAHIMDKNRKNNAALFEEAFYRGKDPTSQEASPTVNPTLPSGIDPSLLKKISDNPDLLKILSAIAGSL</sequence>
<dbReference type="InterPro" id="IPR010998">
    <property type="entry name" value="Integrase_recombinase_N"/>
</dbReference>
<evidence type="ECO:0000256" key="4">
    <source>
        <dbReference type="ARBA" id="ARBA00023125"/>
    </source>
</evidence>
<dbReference type="InterPro" id="IPR050090">
    <property type="entry name" value="Tyrosine_recombinase_XerCD"/>
</dbReference>
<evidence type="ECO:0000256" key="1">
    <source>
        <dbReference type="ARBA" id="ARBA00003283"/>
    </source>
</evidence>
<dbReference type="Pfam" id="PF00589">
    <property type="entry name" value="Phage_integrase"/>
    <property type="match status" value="1"/>
</dbReference>
<protein>
    <submittedName>
        <fullName evidence="9">Site-specific integrase</fullName>
    </submittedName>
</protein>
<comment type="function">
    <text evidence="1">Site-specific tyrosine recombinase, which acts by catalyzing the cutting and rejoining of the recombining DNA molecules.</text>
</comment>
<reference evidence="9 10" key="1">
    <citation type="submission" date="2020-08" db="EMBL/GenBank/DDBJ databases">
        <title>Genome public.</title>
        <authorList>
            <person name="Liu C."/>
            <person name="Sun Q."/>
        </authorList>
    </citation>
    <scope>NUCLEOTIDE SEQUENCE [LARGE SCALE GENOMIC DNA]</scope>
    <source>
        <strain evidence="9 10">M2</strain>
    </source>
</reference>
<keyword evidence="5" id="KW-0233">DNA recombination</keyword>
<dbReference type="PROSITE" id="PS51898">
    <property type="entry name" value="TYR_RECOMBINASE"/>
    <property type="match status" value="1"/>
</dbReference>
<dbReference type="InterPro" id="IPR004107">
    <property type="entry name" value="Integrase_SAM-like_N"/>
</dbReference>